<name>A0A4Y2HLH3_ARAVE</name>
<sequence length="117" mass="13026">MNTQPSDLEKPKSILDTDTFAKELQKQMELLKPLEKPGGGKTQEPSPQLDFDHLEQGRLVVGHPGVRLASGVEGRGAPPLQVGDKDGMLDGEREGGEEPFRRLELGFRLRERRQRAV</sequence>
<evidence type="ECO:0000313" key="3">
    <source>
        <dbReference type="Proteomes" id="UP000499080"/>
    </source>
</evidence>
<dbReference type="EMBL" id="BGPR01002012">
    <property type="protein sequence ID" value="GBM66216.1"/>
    <property type="molecule type" value="Genomic_DNA"/>
</dbReference>
<reference evidence="2 3" key="1">
    <citation type="journal article" date="2019" name="Sci. Rep.">
        <title>Orb-weaving spider Araneus ventricosus genome elucidates the spidroin gene catalogue.</title>
        <authorList>
            <person name="Kono N."/>
            <person name="Nakamura H."/>
            <person name="Ohtoshi R."/>
            <person name="Moran D.A.P."/>
            <person name="Shinohara A."/>
            <person name="Yoshida Y."/>
            <person name="Fujiwara M."/>
            <person name="Mori M."/>
            <person name="Tomita M."/>
            <person name="Arakawa K."/>
        </authorList>
    </citation>
    <scope>NUCLEOTIDE SEQUENCE [LARGE SCALE GENOMIC DNA]</scope>
</reference>
<accession>A0A4Y2HLH3</accession>
<keyword evidence="3" id="KW-1185">Reference proteome</keyword>
<gene>
    <name evidence="2" type="ORF">AVEN_27905_1</name>
</gene>
<dbReference type="AlphaFoldDB" id="A0A4Y2HLH3"/>
<feature type="region of interest" description="Disordered" evidence="1">
    <location>
        <begin position="69"/>
        <end position="98"/>
    </location>
</feature>
<proteinExistence type="predicted"/>
<evidence type="ECO:0000313" key="2">
    <source>
        <dbReference type="EMBL" id="GBM66216.1"/>
    </source>
</evidence>
<dbReference type="Proteomes" id="UP000499080">
    <property type="component" value="Unassembled WGS sequence"/>
</dbReference>
<organism evidence="2 3">
    <name type="scientific">Araneus ventricosus</name>
    <name type="common">Orbweaver spider</name>
    <name type="synonym">Epeira ventricosa</name>
    <dbReference type="NCBI Taxonomy" id="182803"/>
    <lineage>
        <taxon>Eukaryota</taxon>
        <taxon>Metazoa</taxon>
        <taxon>Ecdysozoa</taxon>
        <taxon>Arthropoda</taxon>
        <taxon>Chelicerata</taxon>
        <taxon>Arachnida</taxon>
        <taxon>Araneae</taxon>
        <taxon>Araneomorphae</taxon>
        <taxon>Entelegynae</taxon>
        <taxon>Araneoidea</taxon>
        <taxon>Araneidae</taxon>
        <taxon>Araneus</taxon>
    </lineage>
</organism>
<feature type="compositionally biased region" description="Basic and acidic residues" evidence="1">
    <location>
        <begin position="83"/>
        <end position="98"/>
    </location>
</feature>
<comment type="caution">
    <text evidence="2">The sequence shown here is derived from an EMBL/GenBank/DDBJ whole genome shotgun (WGS) entry which is preliminary data.</text>
</comment>
<evidence type="ECO:0000256" key="1">
    <source>
        <dbReference type="SAM" id="MobiDB-lite"/>
    </source>
</evidence>
<protein>
    <submittedName>
        <fullName evidence="2">Uncharacterized protein</fullName>
    </submittedName>
</protein>